<keyword evidence="2" id="KW-1185">Reference proteome</keyword>
<comment type="caution">
    <text evidence="1">The sequence shown here is derived from an EMBL/GenBank/DDBJ whole genome shotgun (WGS) entry which is preliminary data.</text>
</comment>
<evidence type="ECO:0000313" key="1">
    <source>
        <dbReference type="EMBL" id="DAD37397.1"/>
    </source>
</evidence>
<dbReference type="Proteomes" id="UP000607653">
    <property type="component" value="Unassembled WGS sequence"/>
</dbReference>
<name>A0A822YXX0_NELNU</name>
<dbReference type="EMBL" id="DUZY01000004">
    <property type="protein sequence ID" value="DAD37397.1"/>
    <property type="molecule type" value="Genomic_DNA"/>
</dbReference>
<organism evidence="1 2">
    <name type="scientific">Nelumbo nucifera</name>
    <name type="common">Sacred lotus</name>
    <dbReference type="NCBI Taxonomy" id="4432"/>
    <lineage>
        <taxon>Eukaryota</taxon>
        <taxon>Viridiplantae</taxon>
        <taxon>Streptophyta</taxon>
        <taxon>Embryophyta</taxon>
        <taxon>Tracheophyta</taxon>
        <taxon>Spermatophyta</taxon>
        <taxon>Magnoliopsida</taxon>
        <taxon>Proteales</taxon>
        <taxon>Nelumbonaceae</taxon>
        <taxon>Nelumbo</taxon>
    </lineage>
</organism>
<reference evidence="1 2" key="1">
    <citation type="journal article" date="2020" name="Mol. Biol. Evol.">
        <title>Distinct Expression and Methylation Patterns for Genes with Different Fates following a Single Whole-Genome Duplication in Flowering Plants.</title>
        <authorList>
            <person name="Shi T."/>
            <person name="Rahmani R.S."/>
            <person name="Gugger P.F."/>
            <person name="Wang M."/>
            <person name="Li H."/>
            <person name="Zhang Y."/>
            <person name="Li Z."/>
            <person name="Wang Q."/>
            <person name="Van de Peer Y."/>
            <person name="Marchal K."/>
            <person name="Chen J."/>
        </authorList>
    </citation>
    <scope>NUCLEOTIDE SEQUENCE [LARGE SCALE GENOMIC DNA]</scope>
    <source>
        <tissue evidence="1">Leaf</tissue>
    </source>
</reference>
<evidence type="ECO:0000313" key="2">
    <source>
        <dbReference type="Proteomes" id="UP000607653"/>
    </source>
</evidence>
<protein>
    <submittedName>
        <fullName evidence="1">Uncharacterized protein</fullName>
    </submittedName>
</protein>
<proteinExistence type="predicted"/>
<sequence>MKFQSDIVLLPGRKHQDKVFFGQN</sequence>
<dbReference type="AlphaFoldDB" id="A0A822YXX0"/>
<accession>A0A822YXX0</accession>
<gene>
    <name evidence="1" type="ORF">HUJ06_008038</name>
</gene>